<dbReference type="Proteomes" id="UP000248918">
    <property type="component" value="Unassembled WGS sequence"/>
</dbReference>
<comment type="caution">
    <text evidence="7">The sequence shown here is derived from an EMBL/GenBank/DDBJ whole genome shotgun (WGS) entry which is preliminary data.</text>
</comment>
<dbReference type="InterPro" id="IPR013740">
    <property type="entry name" value="Redoxin"/>
</dbReference>
<evidence type="ECO:0000259" key="6">
    <source>
        <dbReference type="PROSITE" id="PS51352"/>
    </source>
</evidence>
<keyword evidence="1" id="KW-0575">Peroxidase</keyword>
<keyword evidence="4" id="KW-1015">Disulfide bond</keyword>
<dbReference type="InterPro" id="IPR050924">
    <property type="entry name" value="Peroxiredoxin_BCP/PrxQ"/>
</dbReference>
<gene>
    <name evidence="7" type="ORF">BX591_13065</name>
</gene>
<dbReference type="PANTHER" id="PTHR42801">
    <property type="entry name" value="THIOREDOXIN-DEPENDENT PEROXIDE REDUCTASE"/>
    <property type="match status" value="1"/>
</dbReference>
<evidence type="ECO:0000256" key="4">
    <source>
        <dbReference type="ARBA" id="ARBA00023157"/>
    </source>
</evidence>
<dbReference type="SUPFAM" id="SSF52833">
    <property type="entry name" value="Thioredoxin-like"/>
    <property type="match status" value="1"/>
</dbReference>
<dbReference type="GO" id="GO:0045454">
    <property type="term" value="P:cell redox homeostasis"/>
    <property type="evidence" value="ECO:0007669"/>
    <property type="project" value="TreeGrafter"/>
</dbReference>
<protein>
    <submittedName>
        <fullName evidence="7">Peroxiredoxin</fullName>
    </submittedName>
</protein>
<proteinExistence type="predicted"/>
<evidence type="ECO:0000256" key="3">
    <source>
        <dbReference type="ARBA" id="ARBA00023002"/>
    </source>
</evidence>
<dbReference type="PANTHER" id="PTHR42801:SF21">
    <property type="entry name" value="BCPB PROTEIN"/>
    <property type="match status" value="1"/>
</dbReference>
<evidence type="ECO:0000313" key="8">
    <source>
        <dbReference type="Proteomes" id="UP000248918"/>
    </source>
</evidence>
<reference evidence="7 8" key="1">
    <citation type="submission" date="2018-06" db="EMBL/GenBank/DDBJ databases">
        <title>Genomic Encyclopedia of Type Strains, Phase III (KMG-III): the genomes of soil and plant-associated and newly described type strains.</title>
        <authorList>
            <person name="Whitman W."/>
        </authorList>
    </citation>
    <scope>NUCLEOTIDE SEQUENCE [LARGE SCALE GENOMIC DNA]</scope>
    <source>
        <strain evidence="7 8">LMG 23644</strain>
    </source>
</reference>
<dbReference type="EMBL" id="QLTK01000030">
    <property type="protein sequence ID" value="RAS21236.1"/>
    <property type="molecule type" value="Genomic_DNA"/>
</dbReference>
<dbReference type="RefSeq" id="WP_111934899.1">
    <property type="nucleotide sequence ID" value="NZ_CADFFP010000001.1"/>
</dbReference>
<dbReference type="Gene3D" id="3.40.30.10">
    <property type="entry name" value="Glutaredoxin"/>
    <property type="match status" value="1"/>
</dbReference>
<name>A0A329BEE4_9BURK</name>
<dbReference type="PROSITE" id="PS51352">
    <property type="entry name" value="THIOREDOXIN_2"/>
    <property type="match status" value="1"/>
</dbReference>
<accession>A0A329BEE4</accession>
<sequence length="187" mass="20514">MNDAFSLDWSALPAPTYDCAANHLAGFRLPSVVLMSTSGEPVDLSALAGRTVVYAYPWKKHPDVALPEGWVAIPGAAGCTPQSCAFRNHASSIRAAGASHLFALSTQDTPYQREAVERLRLPFPILSDERLTLTRSLRLPKFEVAGMTLLKRLTMIINDGVVEHVFYPVFPPDRNAADVLAWLESHQ</sequence>
<keyword evidence="3" id="KW-0560">Oxidoreductase</keyword>
<dbReference type="GO" id="GO:0008379">
    <property type="term" value="F:thioredoxin peroxidase activity"/>
    <property type="evidence" value="ECO:0007669"/>
    <property type="project" value="TreeGrafter"/>
</dbReference>
<dbReference type="AlphaFoldDB" id="A0A329BEE4"/>
<keyword evidence="2" id="KW-0049">Antioxidant</keyword>
<dbReference type="CDD" id="cd03017">
    <property type="entry name" value="PRX_BCP"/>
    <property type="match status" value="1"/>
</dbReference>
<dbReference type="Pfam" id="PF08534">
    <property type="entry name" value="Redoxin"/>
    <property type="match status" value="1"/>
</dbReference>
<feature type="domain" description="Thioredoxin" evidence="6">
    <location>
        <begin position="23"/>
        <end position="187"/>
    </location>
</feature>
<evidence type="ECO:0000256" key="2">
    <source>
        <dbReference type="ARBA" id="ARBA00022862"/>
    </source>
</evidence>
<dbReference type="GO" id="GO:0005737">
    <property type="term" value="C:cytoplasm"/>
    <property type="evidence" value="ECO:0007669"/>
    <property type="project" value="TreeGrafter"/>
</dbReference>
<dbReference type="GO" id="GO:0034599">
    <property type="term" value="P:cellular response to oxidative stress"/>
    <property type="evidence" value="ECO:0007669"/>
    <property type="project" value="TreeGrafter"/>
</dbReference>
<evidence type="ECO:0000313" key="7">
    <source>
        <dbReference type="EMBL" id="RAS21236.1"/>
    </source>
</evidence>
<organism evidence="7 8">
    <name type="scientific">Paraburkholderia bryophila</name>
    <dbReference type="NCBI Taxonomy" id="420952"/>
    <lineage>
        <taxon>Bacteria</taxon>
        <taxon>Pseudomonadati</taxon>
        <taxon>Pseudomonadota</taxon>
        <taxon>Betaproteobacteria</taxon>
        <taxon>Burkholderiales</taxon>
        <taxon>Burkholderiaceae</taxon>
        <taxon>Paraburkholderia</taxon>
    </lineage>
</organism>
<keyword evidence="5" id="KW-0676">Redox-active center</keyword>
<dbReference type="InterPro" id="IPR013766">
    <property type="entry name" value="Thioredoxin_domain"/>
</dbReference>
<dbReference type="InterPro" id="IPR036249">
    <property type="entry name" value="Thioredoxin-like_sf"/>
</dbReference>
<evidence type="ECO:0000256" key="5">
    <source>
        <dbReference type="ARBA" id="ARBA00023284"/>
    </source>
</evidence>
<evidence type="ECO:0000256" key="1">
    <source>
        <dbReference type="ARBA" id="ARBA00022559"/>
    </source>
</evidence>
<dbReference type="OrthoDB" id="5296483at2"/>